<dbReference type="NCBIfam" id="NF037979">
    <property type="entry name" value="Na_transp"/>
    <property type="match status" value="1"/>
</dbReference>
<dbReference type="SUPFAM" id="SSF161070">
    <property type="entry name" value="SNF-like"/>
    <property type="match status" value="1"/>
</dbReference>
<feature type="region of interest" description="Disordered" evidence="7">
    <location>
        <begin position="1"/>
        <end position="23"/>
    </location>
</feature>
<organism evidence="9 10">
    <name type="scientific">Marinobacter subterrani</name>
    <dbReference type="NCBI Taxonomy" id="1658765"/>
    <lineage>
        <taxon>Bacteria</taxon>
        <taxon>Pseudomonadati</taxon>
        <taxon>Pseudomonadota</taxon>
        <taxon>Gammaproteobacteria</taxon>
        <taxon>Pseudomonadales</taxon>
        <taxon>Marinobacteraceae</taxon>
        <taxon>Marinobacter</taxon>
    </lineage>
</organism>
<dbReference type="GO" id="GO:0015293">
    <property type="term" value="F:symporter activity"/>
    <property type="evidence" value="ECO:0007669"/>
    <property type="project" value="UniProtKB-KW"/>
</dbReference>
<dbReference type="CDD" id="cd10336">
    <property type="entry name" value="SLC6sbd_Tyt1-Like"/>
    <property type="match status" value="1"/>
</dbReference>
<keyword evidence="10" id="KW-1185">Reference proteome</keyword>
<comment type="similarity">
    <text evidence="6">Belongs to the sodium:neurotransmitter symporter (SNF) (TC 2.A.22) family.</text>
</comment>
<evidence type="ECO:0000256" key="8">
    <source>
        <dbReference type="SAM" id="Phobius"/>
    </source>
</evidence>
<evidence type="ECO:0000256" key="5">
    <source>
        <dbReference type="ARBA" id="ARBA00023136"/>
    </source>
</evidence>
<keyword evidence="4 8" id="KW-1133">Transmembrane helix</keyword>
<evidence type="ECO:0000256" key="1">
    <source>
        <dbReference type="ARBA" id="ARBA00004141"/>
    </source>
</evidence>
<sequence>MSVTSSDSASHSGALEGSSGALEGSNAKRGLWSSRLAFILAATGSAVGLGNIWKFPYITGENGGGAFVLMYLICIAVVGIPIMMAEVMIGRRGGRSPVSSLRLITERDGLRPVWKMMGAVGILAGFLILSFYSVIGGWAVSYVGTAASGQLTGQSADAIGAIFSGLLSDPMTLLLWHSVFMALVMVVVARGVSSGLERAVTILMPALFVLLLIVVGYAMTSGGFSRAAAFLFQPDFSKLTTSGVLVALGHAFFTLSLGMAVMMAYGSYLPKNISIAKTSITVSIIDTGVALLAGMAIFPIVFANGLEPGAGPGLIFQTLPLAFGQMPMGSLFGTLFFVLLIFAAWTSGISLLEPIVEWLEEQKGMNRTVSTIGAGLVCWALGIASILSLNLWADFAPLGFVPMLEGKTIFDLLDFFTANILLPLGGLLVAIFAGWVMSRQAVEKELALSPGAFRLWHGTLRFVTPVAVAAVFVYNLM</sequence>
<evidence type="ECO:0000256" key="4">
    <source>
        <dbReference type="ARBA" id="ARBA00022989"/>
    </source>
</evidence>
<dbReference type="RefSeq" id="WP_048495867.1">
    <property type="nucleotide sequence ID" value="NZ_LFBU01000001.1"/>
</dbReference>
<evidence type="ECO:0000256" key="2">
    <source>
        <dbReference type="ARBA" id="ARBA00022448"/>
    </source>
</evidence>
<dbReference type="AlphaFoldDB" id="A0A0J7JBC3"/>
<feature type="transmembrane region" description="Helical" evidence="8">
    <location>
        <begin position="372"/>
        <end position="393"/>
    </location>
</feature>
<dbReference type="InterPro" id="IPR047218">
    <property type="entry name" value="YocR/YhdH-like"/>
</dbReference>
<dbReference type="InterPro" id="IPR000175">
    <property type="entry name" value="Na/ntran_symport"/>
</dbReference>
<comment type="subcellular location">
    <subcellularLocation>
        <location evidence="1">Membrane</location>
        <topology evidence="1">Multi-pass membrane protein</topology>
    </subcellularLocation>
</comment>
<keyword evidence="5 8" id="KW-0472">Membrane</keyword>
<feature type="transmembrane region" description="Helical" evidence="8">
    <location>
        <begin position="331"/>
        <end position="352"/>
    </location>
</feature>
<dbReference type="GO" id="GO:0016020">
    <property type="term" value="C:membrane"/>
    <property type="evidence" value="ECO:0007669"/>
    <property type="project" value="UniProtKB-SubCell"/>
</dbReference>
<dbReference type="EMBL" id="LFBU01000001">
    <property type="protein sequence ID" value="KMQ75808.1"/>
    <property type="molecule type" value="Genomic_DNA"/>
</dbReference>
<dbReference type="PANTHER" id="PTHR42948">
    <property type="entry name" value="TRANSPORTER"/>
    <property type="match status" value="1"/>
</dbReference>
<feature type="transmembrane region" description="Helical" evidence="8">
    <location>
        <begin position="116"/>
        <end position="135"/>
    </location>
</feature>
<keyword evidence="6" id="KW-0769">Symport</keyword>
<feature type="transmembrane region" description="Helical" evidence="8">
    <location>
        <begin position="413"/>
        <end position="437"/>
    </location>
</feature>
<dbReference type="InterPro" id="IPR037272">
    <property type="entry name" value="SNS_sf"/>
</dbReference>
<evidence type="ECO:0000313" key="10">
    <source>
        <dbReference type="Proteomes" id="UP000036102"/>
    </source>
</evidence>
<keyword evidence="2 6" id="KW-0813">Transport</keyword>
<keyword evidence="3 6" id="KW-0812">Transmembrane</keyword>
<dbReference type="PRINTS" id="PR00176">
    <property type="entry name" value="NANEUSMPORT"/>
</dbReference>
<gene>
    <name evidence="9" type="ORF">Msub_12017</name>
</gene>
<dbReference type="PANTHER" id="PTHR42948:SF1">
    <property type="entry name" value="TRANSPORTER"/>
    <property type="match status" value="1"/>
</dbReference>
<feature type="transmembrane region" description="Helical" evidence="8">
    <location>
        <begin position="65"/>
        <end position="85"/>
    </location>
</feature>
<feature type="transmembrane region" description="Helical" evidence="8">
    <location>
        <begin position="173"/>
        <end position="192"/>
    </location>
</feature>
<feature type="transmembrane region" description="Helical" evidence="8">
    <location>
        <begin position="199"/>
        <end position="219"/>
    </location>
</feature>
<name>A0A0J7JBC3_9GAMM</name>
<protein>
    <recommendedName>
        <fullName evidence="6">Transporter</fullName>
    </recommendedName>
</protein>
<dbReference type="PROSITE" id="PS00610">
    <property type="entry name" value="NA_NEUROTRAN_SYMP_1"/>
    <property type="match status" value="1"/>
</dbReference>
<evidence type="ECO:0000256" key="6">
    <source>
        <dbReference type="RuleBase" id="RU003732"/>
    </source>
</evidence>
<dbReference type="Proteomes" id="UP000036102">
    <property type="component" value="Unassembled WGS sequence"/>
</dbReference>
<proteinExistence type="inferred from homology"/>
<comment type="caution">
    <text evidence="9">The sequence shown here is derived from an EMBL/GenBank/DDBJ whole genome shotgun (WGS) entry which is preliminary data.</text>
</comment>
<dbReference type="PROSITE" id="PS50267">
    <property type="entry name" value="NA_NEUROTRAN_SYMP_3"/>
    <property type="match status" value="1"/>
</dbReference>
<dbReference type="OrthoDB" id="9762833at2"/>
<dbReference type="PATRIC" id="fig|1658765.3.peg.2018"/>
<reference evidence="9 10" key="1">
    <citation type="submission" date="2015-06" db="EMBL/GenBank/DDBJ databases">
        <title>Marinobacter subterrani, a genetically tractable neutrophilic iron-oxidizing strain isolated from the Soudan Iron Mine.</title>
        <authorList>
            <person name="Bonis B.M."/>
            <person name="Gralnick J.A."/>
        </authorList>
    </citation>
    <scope>NUCLEOTIDE SEQUENCE [LARGE SCALE GENOMIC DNA]</scope>
    <source>
        <strain evidence="9 10">JG233</strain>
    </source>
</reference>
<feature type="transmembrane region" description="Helical" evidence="8">
    <location>
        <begin position="36"/>
        <end position="53"/>
    </location>
</feature>
<feature type="transmembrane region" description="Helical" evidence="8">
    <location>
        <begin position="239"/>
        <end position="268"/>
    </location>
</feature>
<evidence type="ECO:0000313" key="9">
    <source>
        <dbReference type="EMBL" id="KMQ75808.1"/>
    </source>
</evidence>
<evidence type="ECO:0000256" key="7">
    <source>
        <dbReference type="SAM" id="MobiDB-lite"/>
    </source>
</evidence>
<feature type="transmembrane region" description="Helical" evidence="8">
    <location>
        <begin position="280"/>
        <end position="302"/>
    </location>
</feature>
<feature type="compositionally biased region" description="Polar residues" evidence="7">
    <location>
        <begin position="1"/>
        <end position="11"/>
    </location>
</feature>
<dbReference type="Pfam" id="PF00209">
    <property type="entry name" value="SNF"/>
    <property type="match status" value="2"/>
</dbReference>
<accession>A0A0J7JBC3</accession>
<evidence type="ECO:0000256" key="3">
    <source>
        <dbReference type="ARBA" id="ARBA00022692"/>
    </source>
</evidence>